<evidence type="ECO:0000256" key="2">
    <source>
        <dbReference type="ARBA" id="ARBA00022692"/>
    </source>
</evidence>
<evidence type="ECO:0000313" key="6">
    <source>
        <dbReference type="EMBL" id="KAG5653459.1"/>
    </source>
</evidence>
<keyword evidence="7" id="KW-1185">Reference proteome</keyword>
<dbReference type="PANTHER" id="PTHR31465">
    <property type="entry name" value="PROTEIN RTA1-RELATED"/>
    <property type="match status" value="1"/>
</dbReference>
<dbReference type="AlphaFoldDB" id="A0A9P7KKS1"/>
<keyword evidence="4 5" id="KW-0472">Membrane</keyword>
<dbReference type="EMBL" id="JABCKI010000051">
    <property type="protein sequence ID" value="KAG5653459.1"/>
    <property type="molecule type" value="Genomic_DNA"/>
</dbReference>
<dbReference type="GO" id="GO:0005886">
    <property type="term" value="C:plasma membrane"/>
    <property type="evidence" value="ECO:0007669"/>
    <property type="project" value="TreeGrafter"/>
</dbReference>
<keyword evidence="3 5" id="KW-1133">Transmembrane helix</keyword>
<dbReference type="OrthoDB" id="3358017at2759"/>
<dbReference type="Proteomes" id="UP000717328">
    <property type="component" value="Unassembled WGS sequence"/>
</dbReference>
<reference evidence="6" key="2">
    <citation type="submission" date="2021-10" db="EMBL/GenBank/DDBJ databases">
        <title>Phylogenomics reveals ancestral predisposition of the termite-cultivated fungus Termitomyces towards a domesticated lifestyle.</title>
        <authorList>
            <person name="Auxier B."/>
            <person name="Grum-Grzhimaylo A."/>
            <person name="Cardenas M.E."/>
            <person name="Lodge J.D."/>
            <person name="Laessoe T."/>
            <person name="Pedersen O."/>
            <person name="Smith M.E."/>
            <person name="Kuyper T.W."/>
            <person name="Franco-Molano E.A."/>
            <person name="Baroni T.J."/>
            <person name="Aanen D.K."/>
        </authorList>
    </citation>
    <scope>NUCLEOTIDE SEQUENCE</scope>
    <source>
        <strain evidence="6">D49</strain>
    </source>
</reference>
<proteinExistence type="predicted"/>
<evidence type="ECO:0000256" key="3">
    <source>
        <dbReference type="ARBA" id="ARBA00022989"/>
    </source>
</evidence>
<accession>A0A9P7KKS1</accession>
<feature type="transmembrane region" description="Helical" evidence="5">
    <location>
        <begin position="6"/>
        <end position="26"/>
    </location>
</feature>
<keyword evidence="2 5" id="KW-0812">Transmembrane</keyword>
<evidence type="ECO:0000313" key="7">
    <source>
        <dbReference type="Proteomes" id="UP000717328"/>
    </source>
</evidence>
<feature type="transmembrane region" description="Helical" evidence="5">
    <location>
        <begin position="58"/>
        <end position="75"/>
    </location>
</feature>
<evidence type="ECO:0000256" key="1">
    <source>
        <dbReference type="ARBA" id="ARBA00004141"/>
    </source>
</evidence>
<dbReference type="GO" id="GO:0000324">
    <property type="term" value="C:fungal-type vacuole"/>
    <property type="evidence" value="ECO:0007669"/>
    <property type="project" value="TreeGrafter"/>
</dbReference>
<organism evidence="6 7">
    <name type="scientific">Sphagnurus paluster</name>
    <dbReference type="NCBI Taxonomy" id="117069"/>
    <lineage>
        <taxon>Eukaryota</taxon>
        <taxon>Fungi</taxon>
        <taxon>Dikarya</taxon>
        <taxon>Basidiomycota</taxon>
        <taxon>Agaricomycotina</taxon>
        <taxon>Agaricomycetes</taxon>
        <taxon>Agaricomycetidae</taxon>
        <taxon>Agaricales</taxon>
        <taxon>Tricholomatineae</taxon>
        <taxon>Lyophyllaceae</taxon>
        <taxon>Sphagnurus</taxon>
    </lineage>
</organism>
<dbReference type="InterPro" id="IPR007568">
    <property type="entry name" value="RTA1"/>
</dbReference>
<gene>
    <name evidence="6" type="ORF">H0H81_000228</name>
</gene>
<name>A0A9P7KKS1_9AGAR</name>
<dbReference type="PANTHER" id="PTHR31465:SF9">
    <property type="entry name" value="SPHINGOID LONG-CHAIN BASE TRANSPORTER RSB1"/>
    <property type="match status" value="1"/>
</dbReference>
<comment type="subcellular location">
    <subcellularLocation>
        <location evidence="1">Membrane</location>
        <topology evidence="1">Multi-pass membrane protein</topology>
    </subcellularLocation>
</comment>
<protein>
    <submittedName>
        <fullName evidence="6">Uncharacterized protein</fullName>
    </submittedName>
</protein>
<evidence type="ECO:0000256" key="4">
    <source>
        <dbReference type="ARBA" id="ARBA00023136"/>
    </source>
</evidence>
<dbReference type="Pfam" id="PF04479">
    <property type="entry name" value="RTA1"/>
    <property type="match status" value="1"/>
</dbReference>
<comment type="caution">
    <text evidence="6">The sequence shown here is derived from an EMBL/GenBank/DDBJ whole genome shotgun (WGS) entry which is preliminary data.</text>
</comment>
<feature type="transmembrane region" description="Helical" evidence="5">
    <location>
        <begin position="95"/>
        <end position="113"/>
    </location>
</feature>
<sequence length="138" mass="15378">MLGGIAFQLVTITLYACLAIEFFVRYSKDMPFRSRQYNNAGDDTVSGKPQLTAKLRTMSIALFTSTVFLGIRAIYRTIELSDGWRGKIISKEVYFNVFDGAMIVLAMYTMNFVHPGVFLAGYDATSSEEAIAMKAQEA</sequence>
<reference evidence="6" key="1">
    <citation type="submission" date="2021-02" db="EMBL/GenBank/DDBJ databases">
        <authorList>
            <person name="Nieuwenhuis M."/>
            <person name="Van De Peppel L.J.J."/>
        </authorList>
    </citation>
    <scope>NUCLEOTIDE SEQUENCE</scope>
    <source>
        <strain evidence="6">D49</strain>
    </source>
</reference>
<evidence type="ECO:0000256" key="5">
    <source>
        <dbReference type="SAM" id="Phobius"/>
    </source>
</evidence>